<dbReference type="WBParaSite" id="L893_g16375.t1">
    <property type="protein sequence ID" value="L893_g16375.t1"/>
    <property type="gene ID" value="L893_g16375"/>
</dbReference>
<proteinExistence type="predicted"/>
<evidence type="ECO:0000313" key="2">
    <source>
        <dbReference type="WBParaSite" id="L893_g16375.t1"/>
    </source>
</evidence>
<dbReference type="Proteomes" id="UP000095287">
    <property type="component" value="Unplaced"/>
</dbReference>
<reference evidence="2" key="1">
    <citation type="submission" date="2016-11" db="UniProtKB">
        <authorList>
            <consortium name="WormBaseParasite"/>
        </authorList>
    </citation>
    <scope>IDENTIFICATION</scope>
</reference>
<dbReference type="Gene3D" id="3.40.50.300">
    <property type="entry name" value="P-loop containing nucleotide triphosphate hydrolases"/>
    <property type="match status" value="1"/>
</dbReference>
<protein>
    <submittedName>
        <fullName evidence="2">AAA family ATPase</fullName>
    </submittedName>
</protein>
<organism evidence="1 2">
    <name type="scientific">Steinernema glaseri</name>
    <dbReference type="NCBI Taxonomy" id="37863"/>
    <lineage>
        <taxon>Eukaryota</taxon>
        <taxon>Metazoa</taxon>
        <taxon>Ecdysozoa</taxon>
        <taxon>Nematoda</taxon>
        <taxon>Chromadorea</taxon>
        <taxon>Rhabditida</taxon>
        <taxon>Tylenchina</taxon>
        <taxon>Panagrolaimomorpha</taxon>
        <taxon>Strongyloidoidea</taxon>
        <taxon>Steinernematidae</taxon>
        <taxon>Steinernema</taxon>
    </lineage>
</organism>
<dbReference type="SUPFAM" id="SSF52540">
    <property type="entry name" value="P-loop containing nucleoside triphosphate hydrolases"/>
    <property type="match status" value="1"/>
</dbReference>
<name>A0A1I7YHG2_9BILA</name>
<dbReference type="PANTHER" id="PTHR37816">
    <property type="entry name" value="YALI0E33011P"/>
    <property type="match status" value="1"/>
</dbReference>
<sequence>MPLLEKLGPRICILGPSNSGKSTLADAIERKLAIPAVHLDQLYHLPHTNWVPRPEADFIALHQAAIAQEQWVMEGNYTRHLAPRLERATGFIVLEVSTATSLLRYFRRTLFERNRRGALEGGKDSVKWQMIRHIAIVTPPNRHKYLSIFEASTLPKVRLGSPRELKQFYQCEGLKR</sequence>
<dbReference type="PANTHER" id="PTHR37816:SF1">
    <property type="entry name" value="TOXIN"/>
    <property type="match status" value="1"/>
</dbReference>
<keyword evidence="1" id="KW-1185">Reference proteome</keyword>
<dbReference type="InterPro" id="IPR052922">
    <property type="entry name" value="Cytidylate_Kinase-2"/>
</dbReference>
<dbReference type="AlphaFoldDB" id="A0A1I7YHG2"/>
<evidence type="ECO:0000313" key="1">
    <source>
        <dbReference type="Proteomes" id="UP000095287"/>
    </source>
</evidence>
<accession>A0A1I7YHG2</accession>
<dbReference type="InterPro" id="IPR027417">
    <property type="entry name" value="P-loop_NTPase"/>
</dbReference>